<feature type="chain" id="PRO_5043946653" evidence="3">
    <location>
        <begin position="28"/>
        <end position="338"/>
    </location>
</feature>
<evidence type="ECO:0000259" key="4">
    <source>
        <dbReference type="Pfam" id="PF01156"/>
    </source>
</evidence>
<dbReference type="InterPro" id="IPR036452">
    <property type="entry name" value="Ribo_hydro-like"/>
</dbReference>
<keyword evidence="2" id="KW-0326">Glycosidase</keyword>
<dbReference type="SUPFAM" id="SSF53590">
    <property type="entry name" value="Nucleoside hydrolase"/>
    <property type="match status" value="1"/>
</dbReference>
<evidence type="ECO:0000313" key="5">
    <source>
        <dbReference type="EMBL" id="MBA5203290.1"/>
    </source>
</evidence>
<evidence type="ECO:0000256" key="1">
    <source>
        <dbReference type="ARBA" id="ARBA00022801"/>
    </source>
</evidence>
<evidence type="ECO:0000313" key="6">
    <source>
        <dbReference type="Proteomes" id="UP000557749"/>
    </source>
</evidence>
<keyword evidence="3" id="KW-0732">Signal</keyword>
<feature type="signal peptide" evidence="3">
    <location>
        <begin position="1"/>
        <end position="27"/>
    </location>
</feature>
<dbReference type="Pfam" id="PF01156">
    <property type="entry name" value="IU_nuc_hydro"/>
    <property type="match status" value="1"/>
</dbReference>
<gene>
    <name evidence="5" type="ORF">H2Y57_06250</name>
</gene>
<dbReference type="InterPro" id="IPR001910">
    <property type="entry name" value="Inosine/uridine_hydrolase_dom"/>
</dbReference>
<feature type="domain" description="Inosine/uridine-preferring nucleoside hydrolase" evidence="4">
    <location>
        <begin position="44"/>
        <end position="284"/>
    </location>
</feature>
<keyword evidence="1 5" id="KW-0378">Hydrolase</keyword>
<evidence type="ECO:0000256" key="2">
    <source>
        <dbReference type="ARBA" id="ARBA00023295"/>
    </source>
</evidence>
<dbReference type="PANTHER" id="PTHR12304">
    <property type="entry name" value="INOSINE-URIDINE PREFERRING NUCLEOSIDE HYDROLASE"/>
    <property type="match status" value="1"/>
</dbReference>
<dbReference type="PANTHER" id="PTHR12304:SF4">
    <property type="entry name" value="URIDINE NUCLEOSIDASE"/>
    <property type="match status" value="1"/>
</dbReference>
<proteinExistence type="predicted"/>
<organism evidence="5 6">
    <name type="scientific">Pectobacterium aroidearum</name>
    <dbReference type="NCBI Taxonomy" id="1201031"/>
    <lineage>
        <taxon>Bacteria</taxon>
        <taxon>Pseudomonadati</taxon>
        <taxon>Pseudomonadota</taxon>
        <taxon>Gammaproteobacteria</taxon>
        <taxon>Enterobacterales</taxon>
        <taxon>Pectobacteriaceae</taxon>
        <taxon>Pectobacterium</taxon>
    </lineage>
</organism>
<sequence>MSIRRYFSRFAMLIVALPLFSTFTVQAAQTSPFDVADHKQIRVIISADAKNEADDDFAVAHAVLTPTMQVKGLIAAHYSRTAPLMKRDGENSMMESYHELQRLMNVMGKADIPVYRGATQALKADGGTPALSEGAQMLIKEALKDDSHPLFVLVMGPITDIAAALQAEPKIASKMTVVWIGGMPYPKGGWEYNMFNDPVAANSVFKSQVPLWQVPHNVYMSVRVSLSELAVRVKPQGKVGEYLWQQLIEFNRAISETIKDVPWPKSEVWVLGDNPSVSLLLDDHEYHYTLVNAPQLNDDLTYAPQENARQIRVYNAVDARFTLEDFYAKLALAYGQEK</sequence>
<name>A0AAW3SS22_9GAMM</name>
<dbReference type="EMBL" id="JACERJ010000002">
    <property type="protein sequence ID" value="MBA5203290.1"/>
    <property type="molecule type" value="Genomic_DNA"/>
</dbReference>
<dbReference type="GeneID" id="67794432"/>
<dbReference type="GO" id="GO:0005829">
    <property type="term" value="C:cytosol"/>
    <property type="evidence" value="ECO:0007669"/>
    <property type="project" value="TreeGrafter"/>
</dbReference>
<dbReference type="Gene3D" id="3.90.245.10">
    <property type="entry name" value="Ribonucleoside hydrolase-like"/>
    <property type="match status" value="1"/>
</dbReference>
<dbReference type="Proteomes" id="UP000557749">
    <property type="component" value="Unassembled WGS sequence"/>
</dbReference>
<dbReference type="RefSeq" id="WP_181844769.1">
    <property type="nucleotide sequence ID" value="NZ_CP065044.1"/>
</dbReference>
<dbReference type="GO" id="GO:0008477">
    <property type="term" value="F:purine nucleosidase activity"/>
    <property type="evidence" value="ECO:0007669"/>
    <property type="project" value="TreeGrafter"/>
</dbReference>
<dbReference type="GO" id="GO:0006152">
    <property type="term" value="P:purine nucleoside catabolic process"/>
    <property type="evidence" value="ECO:0007669"/>
    <property type="project" value="TreeGrafter"/>
</dbReference>
<accession>A0AAW3SS22</accession>
<comment type="caution">
    <text evidence="5">The sequence shown here is derived from an EMBL/GenBank/DDBJ whole genome shotgun (WGS) entry which is preliminary data.</text>
</comment>
<evidence type="ECO:0000256" key="3">
    <source>
        <dbReference type="SAM" id="SignalP"/>
    </source>
</evidence>
<protein>
    <submittedName>
        <fullName evidence="5">Nucleoside hydrolase</fullName>
    </submittedName>
</protein>
<dbReference type="AlphaFoldDB" id="A0AAW3SS22"/>
<reference evidence="5 6" key="1">
    <citation type="submission" date="2020-07" db="EMBL/GenBank/DDBJ databases">
        <title>Characterization of Pectobacterium aroidearum strains causing soft rot on Amorphophallus konjac.</title>
        <authorList>
            <person name="Xie H."/>
        </authorList>
    </citation>
    <scope>NUCLEOTIDE SEQUENCE [LARGE SCALE GENOMIC DNA]</scope>
    <source>
        <strain evidence="5 6">MY7</strain>
    </source>
</reference>
<dbReference type="InterPro" id="IPR023186">
    <property type="entry name" value="IUNH"/>
</dbReference>